<evidence type="ECO:0000313" key="6">
    <source>
        <dbReference type="Proteomes" id="UP000053558"/>
    </source>
</evidence>
<dbReference type="RefSeq" id="XP_007769596.1">
    <property type="nucleotide sequence ID" value="XM_007771406.1"/>
</dbReference>
<dbReference type="PANTHER" id="PTHR11129">
    <property type="entry name" value="PROTEIN FARNESYLTRANSFERASE ALPHA SUBUNIT/RAB GERANYLGERANYL TRANSFERASE ALPHA SUBUNIT"/>
    <property type="match status" value="1"/>
</dbReference>
<dbReference type="InterPro" id="IPR002088">
    <property type="entry name" value="Prenyl_trans_a"/>
</dbReference>
<dbReference type="KEGG" id="cput:CONPUDRAFT_166150"/>
<reference evidence="6" key="1">
    <citation type="journal article" date="2012" name="Science">
        <title>The Paleozoic origin of enzymatic lignin decomposition reconstructed from 31 fungal genomes.</title>
        <authorList>
            <person name="Floudas D."/>
            <person name="Binder M."/>
            <person name="Riley R."/>
            <person name="Barry K."/>
            <person name="Blanchette R.A."/>
            <person name="Henrissat B."/>
            <person name="Martinez A.T."/>
            <person name="Otillar R."/>
            <person name="Spatafora J.W."/>
            <person name="Yadav J.S."/>
            <person name="Aerts A."/>
            <person name="Benoit I."/>
            <person name="Boyd A."/>
            <person name="Carlson A."/>
            <person name="Copeland A."/>
            <person name="Coutinho P.M."/>
            <person name="de Vries R.P."/>
            <person name="Ferreira P."/>
            <person name="Findley K."/>
            <person name="Foster B."/>
            <person name="Gaskell J."/>
            <person name="Glotzer D."/>
            <person name="Gorecki P."/>
            <person name="Heitman J."/>
            <person name="Hesse C."/>
            <person name="Hori C."/>
            <person name="Igarashi K."/>
            <person name="Jurgens J.A."/>
            <person name="Kallen N."/>
            <person name="Kersten P."/>
            <person name="Kohler A."/>
            <person name="Kuees U."/>
            <person name="Kumar T.K.A."/>
            <person name="Kuo A."/>
            <person name="LaButti K."/>
            <person name="Larrondo L.F."/>
            <person name="Lindquist E."/>
            <person name="Ling A."/>
            <person name="Lombard V."/>
            <person name="Lucas S."/>
            <person name="Lundell T."/>
            <person name="Martin R."/>
            <person name="McLaughlin D.J."/>
            <person name="Morgenstern I."/>
            <person name="Morin E."/>
            <person name="Murat C."/>
            <person name="Nagy L.G."/>
            <person name="Nolan M."/>
            <person name="Ohm R.A."/>
            <person name="Patyshakuliyeva A."/>
            <person name="Rokas A."/>
            <person name="Ruiz-Duenas F.J."/>
            <person name="Sabat G."/>
            <person name="Salamov A."/>
            <person name="Samejima M."/>
            <person name="Schmutz J."/>
            <person name="Slot J.C."/>
            <person name="St John F."/>
            <person name="Stenlid J."/>
            <person name="Sun H."/>
            <person name="Sun S."/>
            <person name="Syed K."/>
            <person name="Tsang A."/>
            <person name="Wiebenga A."/>
            <person name="Young D."/>
            <person name="Pisabarro A."/>
            <person name="Eastwood D.C."/>
            <person name="Martin F."/>
            <person name="Cullen D."/>
            <person name="Grigoriev I.V."/>
            <person name="Hibbett D.S."/>
        </authorList>
    </citation>
    <scope>NUCLEOTIDE SEQUENCE [LARGE SCALE GENOMIC DNA]</scope>
    <source>
        <strain evidence="6">RWD-64-598 SS2</strain>
    </source>
</reference>
<dbReference type="OrthoDB" id="1924260at2759"/>
<evidence type="ECO:0000256" key="2">
    <source>
        <dbReference type="ARBA" id="ARBA00022602"/>
    </source>
</evidence>
<dbReference type="OMA" id="ETYPRNY"/>
<sequence length="394" mass="42923">MSSSANISHHDVETLASLIASQPESIEILPGDASAWVPPDSEHHPYLLVEGNLGVPQKELYKVYVQAVSVFARARRSDAVKALYSCTGAGSRSTSSSAITPPSQRDTTLAAFDAQDPSIRTLIAASTILALANPAHQTALSARRRLISSGLIDARSELWFTRAVLLCARHCAKEAGLWFHRRWVLARVHGCDFGEDGARSEKMGTMEMADVKRELEMAGRACEVYPRNYFAWMHRVVCVRLVLSSLRAGSEHAGGGRGVEFVQGEMRDVRAWIDVHVGDYSAVHHLVSVLRAILLDEGFDAGAVEVGKRELEMAVEHSGGLVRAYPGHEALWMYVRAVYALALEVDMSPGSLEDATVDLLASSGDHSEETAWNAGQFGKWKEVFVRKGGSGIMP</sequence>
<evidence type="ECO:0000256" key="1">
    <source>
        <dbReference type="ARBA" id="ARBA00006734"/>
    </source>
</evidence>
<dbReference type="SUPFAM" id="SSF48439">
    <property type="entry name" value="Protein prenylyltransferase"/>
    <property type="match status" value="1"/>
</dbReference>
<dbReference type="GO" id="GO:0008318">
    <property type="term" value="F:protein prenyltransferase activity"/>
    <property type="evidence" value="ECO:0007669"/>
    <property type="project" value="InterPro"/>
</dbReference>
<dbReference type="Pfam" id="PF01239">
    <property type="entry name" value="PPTA"/>
    <property type="match status" value="1"/>
</dbReference>
<dbReference type="GO" id="GO:0005737">
    <property type="term" value="C:cytoplasm"/>
    <property type="evidence" value="ECO:0007669"/>
    <property type="project" value="TreeGrafter"/>
</dbReference>
<dbReference type="Gene3D" id="1.25.40.120">
    <property type="entry name" value="Protein prenylyltransferase"/>
    <property type="match status" value="1"/>
</dbReference>
<protein>
    <submittedName>
        <fullName evidence="5">Protein prenylyltransferase</fullName>
    </submittedName>
</protein>
<keyword evidence="2" id="KW-0637">Prenyltransferase</keyword>
<dbReference type="AlphaFoldDB" id="A0A5M3MQA5"/>
<dbReference type="EMBL" id="JH711579">
    <property type="protein sequence ID" value="EIW80721.1"/>
    <property type="molecule type" value="Genomic_DNA"/>
</dbReference>
<proteinExistence type="inferred from homology"/>
<evidence type="ECO:0000313" key="5">
    <source>
        <dbReference type="EMBL" id="EIW80721.1"/>
    </source>
</evidence>
<keyword evidence="3 5" id="KW-0808">Transferase</keyword>
<dbReference type="GeneID" id="19205486"/>
<organism evidence="5 6">
    <name type="scientific">Coniophora puteana (strain RWD-64-598)</name>
    <name type="common">Brown rot fungus</name>
    <dbReference type="NCBI Taxonomy" id="741705"/>
    <lineage>
        <taxon>Eukaryota</taxon>
        <taxon>Fungi</taxon>
        <taxon>Dikarya</taxon>
        <taxon>Basidiomycota</taxon>
        <taxon>Agaricomycotina</taxon>
        <taxon>Agaricomycetes</taxon>
        <taxon>Agaricomycetidae</taxon>
        <taxon>Boletales</taxon>
        <taxon>Coniophorineae</taxon>
        <taxon>Coniophoraceae</taxon>
        <taxon>Coniophora</taxon>
    </lineage>
</organism>
<dbReference type="Proteomes" id="UP000053558">
    <property type="component" value="Unassembled WGS sequence"/>
</dbReference>
<keyword evidence="6" id="KW-1185">Reference proteome</keyword>
<dbReference type="PANTHER" id="PTHR11129:SF3">
    <property type="entry name" value="PROTEIN PRENYLTRANSFERASE ALPHA SUBUNIT REPEAT-CONTAINING PROTEIN 1"/>
    <property type="match status" value="1"/>
</dbReference>
<accession>A0A5M3MQA5</accession>
<gene>
    <name evidence="5" type="ORF">CONPUDRAFT_166150</name>
</gene>
<keyword evidence="4" id="KW-0677">Repeat</keyword>
<evidence type="ECO:0000256" key="4">
    <source>
        <dbReference type="ARBA" id="ARBA00022737"/>
    </source>
</evidence>
<name>A0A5M3MQA5_CONPW</name>
<comment type="caution">
    <text evidence="5">The sequence shown here is derived from an EMBL/GenBank/DDBJ whole genome shotgun (WGS) entry which is preliminary data.</text>
</comment>
<comment type="similarity">
    <text evidence="1">Belongs to the protein prenyltransferase subunit alpha family.</text>
</comment>
<evidence type="ECO:0000256" key="3">
    <source>
        <dbReference type="ARBA" id="ARBA00022679"/>
    </source>
</evidence>